<proteinExistence type="predicted"/>
<dbReference type="AlphaFoldDB" id="A0A5R9G668"/>
<sequence length="80" mass="9341">MLPPRLLRELQQFVQGELVYIPKNAERRAGWGELSGARRQIAERNEEISRRHASGWTVSELERKYHLSGDSIRKILVKTK</sequence>
<gene>
    <name evidence="1" type="ORF">FE782_24760</name>
</gene>
<dbReference type="NCBIfam" id="NF040785">
    <property type="entry name" value="CD3324_fam"/>
    <property type="match status" value="1"/>
</dbReference>
<dbReference type="SUPFAM" id="SSF46689">
    <property type="entry name" value="Homeodomain-like"/>
    <property type="match status" value="1"/>
</dbReference>
<dbReference type="OrthoDB" id="9800398at2"/>
<comment type="caution">
    <text evidence="1">The sequence shown here is derived from an EMBL/GenBank/DDBJ whole genome shotgun (WGS) entry which is preliminary data.</text>
</comment>
<evidence type="ECO:0000313" key="2">
    <source>
        <dbReference type="Proteomes" id="UP000309676"/>
    </source>
</evidence>
<evidence type="ECO:0008006" key="3">
    <source>
        <dbReference type="Google" id="ProtNLM"/>
    </source>
</evidence>
<dbReference type="EMBL" id="VCIW01000020">
    <property type="protein sequence ID" value="TLS49600.1"/>
    <property type="molecule type" value="Genomic_DNA"/>
</dbReference>
<reference evidence="1 2" key="1">
    <citation type="submission" date="2019-05" db="EMBL/GenBank/DDBJ databases">
        <authorList>
            <person name="Narsing Rao M.P."/>
            <person name="Li W.J."/>
        </authorList>
    </citation>
    <scope>NUCLEOTIDE SEQUENCE [LARGE SCALE GENOMIC DNA]</scope>
    <source>
        <strain evidence="1 2">SYSU_K30003</strain>
    </source>
</reference>
<organism evidence="1 2">
    <name type="scientific">Paenibacillus antri</name>
    <dbReference type="NCBI Taxonomy" id="2582848"/>
    <lineage>
        <taxon>Bacteria</taxon>
        <taxon>Bacillati</taxon>
        <taxon>Bacillota</taxon>
        <taxon>Bacilli</taxon>
        <taxon>Bacillales</taxon>
        <taxon>Paenibacillaceae</taxon>
        <taxon>Paenibacillus</taxon>
    </lineage>
</organism>
<dbReference type="InterPro" id="IPR049739">
    <property type="entry name" value="YraL-like"/>
</dbReference>
<protein>
    <recommendedName>
        <fullName evidence="3">Mor transcription activator domain-containing protein</fullName>
    </recommendedName>
</protein>
<dbReference type="Gene3D" id="1.10.10.60">
    <property type="entry name" value="Homeodomain-like"/>
    <property type="match status" value="1"/>
</dbReference>
<keyword evidence="2" id="KW-1185">Reference proteome</keyword>
<dbReference type="Proteomes" id="UP000309676">
    <property type="component" value="Unassembled WGS sequence"/>
</dbReference>
<evidence type="ECO:0000313" key="1">
    <source>
        <dbReference type="EMBL" id="TLS49600.1"/>
    </source>
</evidence>
<dbReference type="InterPro" id="IPR009057">
    <property type="entry name" value="Homeodomain-like_sf"/>
</dbReference>
<name>A0A5R9G668_9BACL</name>
<accession>A0A5R9G668</accession>